<organism evidence="1 2">
    <name type="scientific">Pedobacter caeni</name>
    <dbReference type="NCBI Taxonomy" id="288992"/>
    <lineage>
        <taxon>Bacteria</taxon>
        <taxon>Pseudomonadati</taxon>
        <taxon>Bacteroidota</taxon>
        <taxon>Sphingobacteriia</taxon>
        <taxon>Sphingobacteriales</taxon>
        <taxon>Sphingobacteriaceae</taxon>
        <taxon>Pedobacter</taxon>
    </lineage>
</organism>
<name>A0A1M5NRC4_9SPHI</name>
<gene>
    <name evidence="1" type="ORF">SAMN04488522_108226</name>
</gene>
<evidence type="ECO:0000313" key="2">
    <source>
        <dbReference type="Proteomes" id="UP000184287"/>
    </source>
</evidence>
<dbReference type="RefSeq" id="WP_073238229.1">
    <property type="nucleotide sequence ID" value="NZ_FQUQ01000008.1"/>
</dbReference>
<evidence type="ECO:0008006" key="3">
    <source>
        <dbReference type="Google" id="ProtNLM"/>
    </source>
</evidence>
<dbReference type="AlphaFoldDB" id="A0A1M5NRC4"/>
<evidence type="ECO:0000313" key="1">
    <source>
        <dbReference type="EMBL" id="SHG91483.1"/>
    </source>
</evidence>
<dbReference type="EMBL" id="FQUQ01000008">
    <property type="protein sequence ID" value="SHG91483.1"/>
    <property type="molecule type" value="Genomic_DNA"/>
</dbReference>
<keyword evidence="2" id="KW-1185">Reference proteome</keyword>
<sequence length="173" mass="20272">MSRSLFAKKDIEELLHLLKRRKARVEHVDEVPVSDVHYLMYISAYEGVEVTPDIELFGYEKALKENRYIEENYPDLSLSLWMIGSSGQGDGWFLDRNSGFILFYDHDQGEYNEKSGFLSFQIGFLEFIQAAFLFQEFESLLEEDHSVEESEKLLKIGLDAINPIIFDLYPYKY</sequence>
<dbReference type="OrthoDB" id="8794977at2"/>
<dbReference type="STRING" id="288992.SAMN04488522_108226"/>
<protein>
    <recommendedName>
        <fullName evidence="3">SMI1 / KNR4 family (SUKH-1)</fullName>
    </recommendedName>
</protein>
<reference evidence="2" key="1">
    <citation type="submission" date="2016-11" db="EMBL/GenBank/DDBJ databases">
        <authorList>
            <person name="Varghese N."/>
            <person name="Submissions S."/>
        </authorList>
    </citation>
    <scope>NUCLEOTIDE SEQUENCE [LARGE SCALE GENOMIC DNA]</scope>
    <source>
        <strain evidence="2">DSM 16990</strain>
    </source>
</reference>
<proteinExistence type="predicted"/>
<accession>A0A1M5NRC4</accession>
<dbReference type="Proteomes" id="UP000184287">
    <property type="component" value="Unassembled WGS sequence"/>
</dbReference>